<proteinExistence type="predicted"/>
<keyword evidence="1" id="KW-0963">Cytoplasm</keyword>
<keyword evidence="2" id="KW-0328">Glycosyltransferase</keyword>
<dbReference type="PANTHER" id="PTHR30160">
    <property type="entry name" value="TETRAACYLDISACCHARIDE 4'-KINASE-RELATED"/>
    <property type="match status" value="1"/>
</dbReference>
<dbReference type="NCBIfam" id="TIGR01656">
    <property type="entry name" value="Histidinol-ppas"/>
    <property type="match status" value="1"/>
</dbReference>
<gene>
    <name evidence="6" type="ORF">OZSIB_2827</name>
</gene>
<evidence type="ECO:0000256" key="1">
    <source>
        <dbReference type="ARBA" id="ARBA00022490"/>
    </source>
</evidence>
<dbReference type="EMBL" id="QOQW01000004">
    <property type="protein sequence ID" value="RCK80939.1"/>
    <property type="molecule type" value="Genomic_DNA"/>
</dbReference>
<dbReference type="GO" id="GO:0016791">
    <property type="term" value="F:phosphatase activity"/>
    <property type="evidence" value="ECO:0007669"/>
    <property type="project" value="InterPro"/>
</dbReference>
<accession>A0A367ZTA4</accession>
<dbReference type="GO" id="GO:0046872">
    <property type="term" value="F:metal ion binding"/>
    <property type="evidence" value="ECO:0007669"/>
    <property type="project" value="UniProtKB-KW"/>
</dbReference>
<dbReference type="InterPro" id="IPR002201">
    <property type="entry name" value="Glyco_trans_9"/>
</dbReference>
<dbReference type="InterPro" id="IPR006549">
    <property type="entry name" value="HAD-SF_hydro_IIIA"/>
</dbReference>
<keyword evidence="5" id="KW-0378">Hydrolase</keyword>
<comment type="caution">
    <text evidence="6">The sequence shown here is derived from an EMBL/GenBank/DDBJ whole genome shotgun (WGS) entry which is preliminary data.</text>
</comment>
<dbReference type="Gene3D" id="3.40.50.1000">
    <property type="entry name" value="HAD superfamily/HAD-like"/>
    <property type="match status" value="1"/>
</dbReference>
<dbReference type="InterPro" id="IPR006543">
    <property type="entry name" value="Histidinol-phos"/>
</dbReference>
<keyword evidence="4" id="KW-0479">Metal-binding</keyword>
<evidence type="ECO:0000313" key="6">
    <source>
        <dbReference type="EMBL" id="RCK80939.1"/>
    </source>
</evidence>
<sequence length="558" mass="61234">MPGTLLIRLKGLGDIVHLLPSLQRLRAVRPDEPLGFLCQKPFGAIVPASLGVQIFELRPGASFWETLALVRQVRRQRYDRLFDLFGNPRTALISLLSGIPFRAGFDYRVRRWAYHATFRPPDPNLHLMALFGQFLDHFGLGGPLDHPRLEWSAADAAGAQAIVRERGRPLLGMNPHTTYPSKAWPLEHYRELAARWHAATGQPVLVFWGPGEEATARRLLADLGPARAFTHPALTIPQFVALLARLDLFVTADTGPMNIAWALDVPTVALFGPTTRRAVAPRGPRHLVLHHRSLDCLECHREVCADGRCMRELSPDQVWDEIWAKYGGPSIRLPPEAGRTVELAGRGPVRPAGAPPPDLPGAVREGRPAVFLDRDGTLNPDPGYISRPEDFELFPGVGRALRRLQERGYRLVVVTNQSGVARGLIAPEALAAIHKKLTARLAEEGVTLDAIYVCPHHHEFPPETVPNLCSCRKPAPGLIWQAAADLGLDLGRSFAIGDRLTDGQMAVHAGVKPVLVSSSPPSVPSLDGWRVARSLEEAVDLILAADRAEPSRGDHSRC</sequence>
<evidence type="ECO:0000256" key="3">
    <source>
        <dbReference type="ARBA" id="ARBA00022679"/>
    </source>
</evidence>
<protein>
    <submittedName>
        <fullName evidence="6">D-glycero-D-manno-heptose 1,7-bisphosphate phosphatase</fullName>
    </submittedName>
</protein>
<name>A0A367ZTA4_9BACT</name>
<evidence type="ECO:0000256" key="2">
    <source>
        <dbReference type="ARBA" id="ARBA00022676"/>
    </source>
</evidence>
<dbReference type="CDD" id="cd03789">
    <property type="entry name" value="GT9_LPS_heptosyltransferase"/>
    <property type="match status" value="1"/>
</dbReference>
<dbReference type="AlphaFoldDB" id="A0A367ZTA4"/>
<dbReference type="SUPFAM" id="SSF56784">
    <property type="entry name" value="HAD-like"/>
    <property type="match status" value="1"/>
</dbReference>
<dbReference type="NCBIfam" id="TIGR01662">
    <property type="entry name" value="HAD-SF-IIIA"/>
    <property type="match status" value="1"/>
</dbReference>
<dbReference type="Proteomes" id="UP000252355">
    <property type="component" value="Unassembled WGS sequence"/>
</dbReference>
<keyword evidence="3" id="KW-0808">Transferase</keyword>
<dbReference type="InterPro" id="IPR023214">
    <property type="entry name" value="HAD_sf"/>
</dbReference>
<dbReference type="Pfam" id="PF13242">
    <property type="entry name" value="Hydrolase_like"/>
    <property type="match status" value="1"/>
</dbReference>
<dbReference type="GO" id="GO:0009244">
    <property type="term" value="P:lipopolysaccharide core region biosynthetic process"/>
    <property type="evidence" value="ECO:0007669"/>
    <property type="project" value="TreeGrafter"/>
</dbReference>
<organism evidence="6 7">
    <name type="scientific">Candidatus Ozemobacter sibiricus</name>
    <dbReference type="NCBI Taxonomy" id="2268124"/>
    <lineage>
        <taxon>Bacteria</taxon>
        <taxon>Candidatus Ozemobacteria</taxon>
        <taxon>Candidatus Ozemobacterales</taxon>
        <taxon>Candidatus Ozemobacteraceae</taxon>
        <taxon>Candidatus Ozemobacter</taxon>
    </lineage>
</organism>
<dbReference type="Pfam" id="PF01075">
    <property type="entry name" value="Glyco_transf_9"/>
    <property type="match status" value="1"/>
</dbReference>
<dbReference type="SUPFAM" id="SSF53756">
    <property type="entry name" value="UDP-Glycosyltransferase/glycogen phosphorylase"/>
    <property type="match status" value="1"/>
</dbReference>
<dbReference type="GO" id="GO:0005829">
    <property type="term" value="C:cytosol"/>
    <property type="evidence" value="ECO:0007669"/>
    <property type="project" value="TreeGrafter"/>
</dbReference>
<evidence type="ECO:0000256" key="5">
    <source>
        <dbReference type="ARBA" id="ARBA00022801"/>
    </source>
</evidence>
<dbReference type="Gene3D" id="3.40.50.2000">
    <property type="entry name" value="Glycogen Phosphorylase B"/>
    <property type="match status" value="2"/>
</dbReference>
<reference evidence="6 7" key="1">
    <citation type="submission" date="2018-05" db="EMBL/GenBank/DDBJ databases">
        <title>A metagenomic window into the 2 km-deep terrestrial subsurface aquifer revealed taxonomically and functionally diverse microbial community comprising novel uncultured bacterial lineages.</title>
        <authorList>
            <person name="Kadnikov V.V."/>
            <person name="Mardanov A.V."/>
            <person name="Beletsky A.V."/>
            <person name="Banks D."/>
            <person name="Pimenov N.V."/>
            <person name="Frank Y.A."/>
            <person name="Karnachuk O.V."/>
            <person name="Ravin N.V."/>
        </authorList>
    </citation>
    <scope>NUCLEOTIDE SEQUENCE [LARGE SCALE GENOMIC DNA]</scope>
    <source>
        <strain evidence="6">BY5</strain>
    </source>
</reference>
<dbReference type="CDD" id="cd07503">
    <property type="entry name" value="HAD_HisB-N"/>
    <property type="match status" value="1"/>
</dbReference>
<evidence type="ECO:0000256" key="4">
    <source>
        <dbReference type="ARBA" id="ARBA00022723"/>
    </source>
</evidence>
<dbReference type="GO" id="GO:0008713">
    <property type="term" value="F:ADP-heptose-lipopolysaccharide heptosyltransferase activity"/>
    <property type="evidence" value="ECO:0007669"/>
    <property type="project" value="TreeGrafter"/>
</dbReference>
<dbReference type="InterPro" id="IPR051199">
    <property type="entry name" value="LPS_LOS_Heptosyltrfase"/>
</dbReference>
<evidence type="ECO:0000313" key="7">
    <source>
        <dbReference type="Proteomes" id="UP000252355"/>
    </source>
</evidence>
<dbReference type="InterPro" id="IPR036412">
    <property type="entry name" value="HAD-like_sf"/>
</dbReference>